<accession>A0A6C0LLG3</accession>
<evidence type="ECO:0008006" key="2">
    <source>
        <dbReference type="Google" id="ProtNLM"/>
    </source>
</evidence>
<protein>
    <recommendedName>
        <fullName evidence="2">Glycosyltransferase</fullName>
    </recommendedName>
</protein>
<dbReference type="AlphaFoldDB" id="A0A6C0LLG3"/>
<organism evidence="1">
    <name type="scientific">viral metagenome</name>
    <dbReference type="NCBI Taxonomy" id="1070528"/>
    <lineage>
        <taxon>unclassified sequences</taxon>
        <taxon>metagenomes</taxon>
        <taxon>organismal metagenomes</taxon>
    </lineage>
</organism>
<sequence>MEDITFLFYTHSDYSDLWEILRDTTPQLIPSTCKRLIAVNANAPNQPTGFDGIVTYDDSLNYSDKVLSLMNQISTEYVVFIHDNDLMMSFSNVIFTDLFNIIKTNHIDRCIFGIIGRNNGTIHHPHFNLVNSKSTETPHFRTPYDVGPSIWKVAAFKSALAVVPNTSYRDIEESAIQNYCTEHLNIYGFANDDTKPAYYVIGRPFSEPFQFLHMFVRGKMYEPYVYMDQATNFVALRNKYPILLNRPIVEGSDIVFHYLCKRTV</sequence>
<reference evidence="1" key="1">
    <citation type="journal article" date="2020" name="Nature">
        <title>Giant virus diversity and host interactions through global metagenomics.</title>
        <authorList>
            <person name="Schulz F."/>
            <person name="Roux S."/>
            <person name="Paez-Espino D."/>
            <person name="Jungbluth S."/>
            <person name="Walsh D.A."/>
            <person name="Denef V.J."/>
            <person name="McMahon K.D."/>
            <person name="Konstantinidis K.T."/>
            <person name="Eloe-Fadrosh E.A."/>
            <person name="Kyrpides N.C."/>
            <person name="Woyke T."/>
        </authorList>
    </citation>
    <scope>NUCLEOTIDE SEQUENCE</scope>
    <source>
        <strain evidence="1">GVMAG-M-3300027963-41</strain>
    </source>
</reference>
<dbReference type="EMBL" id="MN740532">
    <property type="protein sequence ID" value="QHU31756.1"/>
    <property type="molecule type" value="Genomic_DNA"/>
</dbReference>
<proteinExistence type="predicted"/>
<name>A0A6C0LLG3_9ZZZZ</name>
<evidence type="ECO:0000313" key="1">
    <source>
        <dbReference type="EMBL" id="QHU31756.1"/>
    </source>
</evidence>